<organism evidence="8 9">
    <name type="scientific">Olpidium bornovanus</name>
    <dbReference type="NCBI Taxonomy" id="278681"/>
    <lineage>
        <taxon>Eukaryota</taxon>
        <taxon>Fungi</taxon>
        <taxon>Fungi incertae sedis</taxon>
        <taxon>Olpidiomycota</taxon>
        <taxon>Olpidiomycotina</taxon>
        <taxon>Olpidiomycetes</taxon>
        <taxon>Olpidiales</taxon>
        <taxon>Olpidiaceae</taxon>
        <taxon>Olpidium</taxon>
    </lineage>
</organism>
<dbReference type="CDD" id="cd01517">
    <property type="entry name" value="PAP_phosphatase"/>
    <property type="match status" value="1"/>
</dbReference>
<evidence type="ECO:0000313" key="9">
    <source>
        <dbReference type="Proteomes" id="UP000673691"/>
    </source>
</evidence>
<evidence type="ECO:0000256" key="2">
    <source>
        <dbReference type="ARBA" id="ARBA00009759"/>
    </source>
</evidence>
<dbReference type="Proteomes" id="UP000673691">
    <property type="component" value="Unassembled WGS sequence"/>
</dbReference>
<dbReference type="InterPro" id="IPR051090">
    <property type="entry name" value="Inositol_monoP_superfamily"/>
</dbReference>
<feature type="binding site" evidence="6">
    <location>
        <position position="165"/>
    </location>
    <ligand>
        <name>Mg(2+)</name>
        <dbReference type="ChEBI" id="CHEBI:18420"/>
        <label>1</label>
        <note>catalytic</note>
    </ligand>
</feature>
<comment type="caution">
    <text evidence="8">The sequence shown here is derived from an EMBL/GenBank/DDBJ whole genome shotgun (WGS) entry which is preliminary data.</text>
</comment>
<evidence type="ECO:0000256" key="6">
    <source>
        <dbReference type="PIRSR" id="PIRSR600760-2"/>
    </source>
</evidence>
<sequence>MSAPAAAKGERGRRRRSHGQTEPPWAGAWRAQLPKADTNDWCRLIRGPPPVLARERSVAINAVARASRVCQAVAARLTSTDVVTKSDESPAVVNTILQAEFPEDRIVGEEDARDLRGDNQRAEDLRSRVHELANSALDGRRTAEQVSHVFRRFAGAAKGRQWTLDPIDGTKGFLRGGQYAVCLALIIDGQVELGVMGCPNLPVDPSNPDGERGCMFVTVRGQGAYQEIAICMSPVSKVSEAVFCESVEAGHSSHDDAAEIACALGITRAPVRMDSQCKYGTIARGAADIYLRLPVRKDYEENIWVRVCVFYPSSPLHSSAVGPNRAYCHVFSPAVSHLQDHAAGALLVHEAGGIVS</sequence>
<keyword evidence="3 6" id="KW-0479">Metal-binding</keyword>
<keyword evidence="4" id="KW-0378">Hydrolase</keyword>
<reference evidence="8 9" key="1">
    <citation type="journal article" name="Sci. Rep.">
        <title>Genome-scale phylogenetic analyses confirm Olpidium as the closest living zoosporic fungus to the non-flagellated, terrestrial fungi.</title>
        <authorList>
            <person name="Chang Y."/>
            <person name="Rochon D."/>
            <person name="Sekimoto S."/>
            <person name="Wang Y."/>
            <person name="Chovatia M."/>
            <person name="Sandor L."/>
            <person name="Salamov A."/>
            <person name="Grigoriev I.V."/>
            <person name="Stajich J.E."/>
            <person name="Spatafora J.W."/>
        </authorList>
    </citation>
    <scope>NUCLEOTIDE SEQUENCE [LARGE SCALE GENOMIC DNA]</scope>
    <source>
        <strain evidence="8">S191</strain>
    </source>
</reference>
<feature type="binding site" evidence="6">
    <location>
        <position position="167"/>
    </location>
    <ligand>
        <name>Mg(2+)</name>
        <dbReference type="ChEBI" id="CHEBI:18420"/>
        <label>1</label>
        <note>catalytic</note>
    </ligand>
</feature>
<protein>
    <submittedName>
        <fullName evidence="8">3',5'-bisphosphate nucleotidase</fullName>
    </submittedName>
</protein>
<dbReference type="InterPro" id="IPR000760">
    <property type="entry name" value="Inositol_monophosphatase-like"/>
</dbReference>
<dbReference type="Gene3D" id="3.30.540.10">
    <property type="entry name" value="Fructose-1,6-Bisphosphatase, subunit A, domain 1"/>
    <property type="match status" value="1"/>
</dbReference>
<feature type="binding site" evidence="6">
    <location>
        <position position="168"/>
    </location>
    <ligand>
        <name>Mg(2+)</name>
        <dbReference type="ChEBI" id="CHEBI:18420"/>
        <label>1</label>
        <note>catalytic</note>
    </ligand>
</feature>
<feature type="binding site" evidence="6">
    <location>
        <position position="340"/>
    </location>
    <ligand>
        <name>Mg(2+)</name>
        <dbReference type="ChEBI" id="CHEBI:18420"/>
        <label>1</label>
        <note>catalytic</note>
    </ligand>
</feature>
<dbReference type="Gene3D" id="3.40.190.80">
    <property type="match status" value="1"/>
</dbReference>
<feature type="region of interest" description="Disordered" evidence="7">
    <location>
        <begin position="1"/>
        <end position="27"/>
    </location>
</feature>
<accession>A0A8H8DMA5</accession>
<evidence type="ECO:0000256" key="1">
    <source>
        <dbReference type="ARBA" id="ARBA00001946"/>
    </source>
</evidence>
<keyword evidence="9" id="KW-1185">Reference proteome</keyword>
<evidence type="ECO:0000256" key="3">
    <source>
        <dbReference type="ARBA" id="ARBA00022723"/>
    </source>
</evidence>
<dbReference type="GO" id="GO:0046872">
    <property type="term" value="F:metal ion binding"/>
    <property type="evidence" value="ECO:0007669"/>
    <property type="project" value="UniProtKB-KW"/>
</dbReference>
<feature type="binding site" evidence="6">
    <location>
        <position position="109"/>
    </location>
    <ligand>
        <name>Mg(2+)</name>
        <dbReference type="ChEBI" id="CHEBI:18420"/>
        <label>1</label>
        <note>catalytic</note>
    </ligand>
</feature>
<gene>
    <name evidence="8" type="ORF">BJ554DRAFT_6667</name>
</gene>
<comment type="cofactor">
    <cofactor evidence="1 6">
        <name>Mg(2+)</name>
        <dbReference type="ChEBI" id="CHEBI:18420"/>
    </cofactor>
</comment>
<dbReference type="PROSITE" id="PS00629">
    <property type="entry name" value="IMP_1"/>
    <property type="match status" value="1"/>
</dbReference>
<name>A0A8H8DMA5_9FUNG</name>
<comment type="similarity">
    <text evidence="2">Belongs to the inositol monophosphatase superfamily.</text>
</comment>
<evidence type="ECO:0000313" key="8">
    <source>
        <dbReference type="EMBL" id="KAG5463538.1"/>
    </source>
</evidence>
<dbReference type="GO" id="GO:0000103">
    <property type="term" value="P:sulfate assimilation"/>
    <property type="evidence" value="ECO:0007669"/>
    <property type="project" value="TreeGrafter"/>
</dbReference>
<dbReference type="OrthoDB" id="411145at2759"/>
<dbReference type="Pfam" id="PF00459">
    <property type="entry name" value="Inositol_P"/>
    <property type="match status" value="1"/>
</dbReference>
<evidence type="ECO:0000256" key="5">
    <source>
        <dbReference type="ARBA" id="ARBA00022842"/>
    </source>
</evidence>
<feature type="non-terminal residue" evidence="8">
    <location>
        <position position="356"/>
    </location>
</feature>
<evidence type="ECO:0000256" key="7">
    <source>
        <dbReference type="SAM" id="MobiDB-lite"/>
    </source>
</evidence>
<evidence type="ECO:0000256" key="4">
    <source>
        <dbReference type="ARBA" id="ARBA00022801"/>
    </source>
</evidence>
<dbReference type="AlphaFoldDB" id="A0A8H8DMA5"/>
<dbReference type="EMBL" id="JAEFCI010000457">
    <property type="protein sequence ID" value="KAG5463538.1"/>
    <property type="molecule type" value="Genomic_DNA"/>
</dbReference>
<proteinExistence type="inferred from homology"/>
<dbReference type="PANTHER" id="PTHR43200:SF6">
    <property type="entry name" value="3'(2'),5'-BISPHOSPHATE NUCLEOTIDASE"/>
    <property type="match status" value="1"/>
</dbReference>
<dbReference type="GO" id="GO:0008441">
    <property type="term" value="F:3'(2'),5'-bisphosphate nucleotidase activity"/>
    <property type="evidence" value="ECO:0007669"/>
    <property type="project" value="TreeGrafter"/>
</dbReference>
<keyword evidence="5 6" id="KW-0460">Magnesium</keyword>
<dbReference type="SUPFAM" id="SSF56655">
    <property type="entry name" value="Carbohydrate phosphatase"/>
    <property type="match status" value="1"/>
</dbReference>
<dbReference type="PANTHER" id="PTHR43200">
    <property type="entry name" value="PHOSPHATASE"/>
    <property type="match status" value="1"/>
</dbReference>
<dbReference type="InterPro" id="IPR020583">
    <property type="entry name" value="Inositol_monoP_metal-BS"/>
</dbReference>